<protein>
    <submittedName>
        <fullName evidence="3">Uncharacterized protein</fullName>
    </submittedName>
</protein>
<name>A0A915IUQ3_ROMCU</name>
<dbReference type="AlphaFoldDB" id="A0A915IUQ3"/>
<proteinExistence type="predicted"/>
<keyword evidence="1" id="KW-0472">Membrane</keyword>
<feature type="transmembrane region" description="Helical" evidence="1">
    <location>
        <begin position="227"/>
        <end position="249"/>
    </location>
</feature>
<feature type="transmembrane region" description="Helical" evidence="1">
    <location>
        <begin position="255"/>
        <end position="277"/>
    </location>
</feature>
<keyword evidence="1" id="KW-1133">Transmembrane helix</keyword>
<evidence type="ECO:0000313" key="3">
    <source>
        <dbReference type="WBParaSite" id="nRc.2.0.1.t17547-RA"/>
    </source>
</evidence>
<organism evidence="2 3">
    <name type="scientific">Romanomermis culicivorax</name>
    <name type="common">Nematode worm</name>
    <dbReference type="NCBI Taxonomy" id="13658"/>
    <lineage>
        <taxon>Eukaryota</taxon>
        <taxon>Metazoa</taxon>
        <taxon>Ecdysozoa</taxon>
        <taxon>Nematoda</taxon>
        <taxon>Enoplea</taxon>
        <taxon>Dorylaimia</taxon>
        <taxon>Mermithida</taxon>
        <taxon>Mermithoidea</taxon>
        <taxon>Mermithidae</taxon>
        <taxon>Romanomermis</taxon>
    </lineage>
</organism>
<keyword evidence="1" id="KW-0812">Transmembrane</keyword>
<keyword evidence="2" id="KW-1185">Reference proteome</keyword>
<dbReference type="Proteomes" id="UP000887565">
    <property type="component" value="Unplaced"/>
</dbReference>
<reference evidence="3" key="1">
    <citation type="submission" date="2022-11" db="UniProtKB">
        <authorList>
            <consortium name="WormBaseParasite"/>
        </authorList>
    </citation>
    <scope>IDENTIFICATION</scope>
</reference>
<feature type="transmembrane region" description="Helical" evidence="1">
    <location>
        <begin position="29"/>
        <end position="50"/>
    </location>
</feature>
<accession>A0A915IUQ3</accession>
<sequence length="287" mass="32634">MVWLWFGKVLQVCFPYRQKLHVFQCGNRFYGALTFCLTLSTTLMLVVCVFSDCWEISVYDLASIYNLTAQDLAFSAATQDRTTCRKMVDQLPSDKGILLKSYQISSEVGWSAETSALLKNASTSNEPVAYSSVSCPNIVDGVNDNVFTNGSVVLPETGGIWRLCLQMSDDDRDFLRKICGQVYPQRCFYYLYETYTLCCKKCQYTVQEFNDLDDMYLTPYGTHYSTISFVFVSLLLHCVCYVLISIVAYKRIVTVVMMTGILFVLSGVDAFSLTVVYKLSYSFNVNW</sequence>
<dbReference type="Gene3D" id="1.20.140.150">
    <property type="match status" value="1"/>
</dbReference>
<evidence type="ECO:0000313" key="2">
    <source>
        <dbReference type="Proteomes" id="UP000887565"/>
    </source>
</evidence>
<evidence type="ECO:0000256" key="1">
    <source>
        <dbReference type="SAM" id="Phobius"/>
    </source>
</evidence>
<dbReference type="WBParaSite" id="nRc.2.0.1.t17547-RA">
    <property type="protein sequence ID" value="nRc.2.0.1.t17547-RA"/>
    <property type="gene ID" value="nRc.2.0.1.g17547"/>
</dbReference>